<dbReference type="PANTHER" id="PTHR35299:SF6">
    <property type="entry name" value="RUBISCO ACCUMULATION FACTOR 1"/>
    <property type="match status" value="1"/>
</dbReference>
<dbReference type="InterPro" id="IPR037494">
    <property type="entry name" value="RAF1"/>
</dbReference>
<keyword evidence="1" id="KW-0143">Chaperone</keyword>
<sequence>MERCIPTSCSYTSTSSTVKSLAPVERGGLILPGQGGGSQDGQQSKLIVPGGRGNGGGQQPGRGGTMQGGGSLLDVENKTVINTYRPPPGFMDADGPADTAAAQEVQDPQVLLNRLRASAGKWHELANLVPVLSTLGIDNTIIEAETGIERAQLNAWLVSVQVYESLRKSGKLSSSQIAYFDRDDGAELLYEMRLLSVTSRPTLAAYIADNELDPPMASLLSRSVKEQLRRKGENDGFSQAPGDCLAYKYYRDAVESKKEDAKIAYVEKGLEVAVTDAARAKLRTLLDPEEEAATADGVPAAVARLEMFRLTREEMAFQPVPMLPGLARLTAAVLDGVPRLRQSGPFSAFTVPAAASDQQWVALPAWNLIRRARTPVAINIDDCLHVPAIVAAANPKTAEARQRLKGPALLVVDCKIEKVSEDSFYLVEPEEGTQLEIREGGRLNGAAPSAQVLFCCRPPAMMFTSSQETSELLQV</sequence>
<dbReference type="Proteomes" id="UP001491310">
    <property type="component" value="Unassembled WGS sequence"/>
</dbReference>
<name>A0ABR2YGR0_9CHLO</name>
<dbReference type="Pfam" id="PF18087">
    <property type="entry name" value="RuBisCo_chap_C"/>
    <property type="match status" value="1"/>
</dbReference>
<comment type="caution">
    <text evidence="6">The sequence shown here is derived from an EMBL/GenBank/DDBJ whole genome shotgun (WGS) entry which is preliminary data.</text>
</comment>
<dbReference type="EMBL" id="JALJOT010000012">
    <property type="protein sequence ID" value="KAK9904948.1"/>
    <property type="molecule type" value="Genomic_DNA"/>
</dbReference>
<accession>A0ABR2YGR0</accession>
<dbReference type="Pfam" id="PF18579">
    <property type="entry name" value="Raf1_HTH"/>
    <property type="match status" value="1"/>
</dbReference>
<gene>
    <name evidence="6" type="ORF">WJX75_006180</name>
</gene>
<dbReference type="PANTHER" id="PTHR35299">
    <property type="entry name" value="RUBISCO ACCUMULATION FACTOR 1"/>
    <property type="match status" value="1"/>
</dbReference>
<protein>
    <recommendedName>
        <fullName evidence="8">Rubisco LSMT substrate-binding domain-containing protein</fullName>
    </recommendedName>
</protein>
<proteinExistence type="predicted"/>
<keyword evidence="7" id="KW-1185">Reference proteome</keyword>
<reference evidence="6 7" key="1">
    <citation type="journal article" date="2024" name="Nat. Commun.">
        <title>Phylogenomics reveals the evolutionary origins of lichenization in chlorophyte algae.</title>
        <authorList>
            <person name="Puginier C."/>
            <person name="Libourel C."/>
            <person name="Otte J."/>
            <person name="Skaloud P."/>
            <person name="Haon M."/>
            <person name="Grisel S."/>
            <person name="Petersen M."/>
            <person name="Berrin J.G."/>
            <person name="Delaux P.M."/>
            <person name="Dal Grande F."/>
            <person name="Keller J."/>
        </authorList>
    </citation>
    <scope>NUCLEOTIDE SEQUENCE [LARGE SCALE GENOMIC DNA]</scope>
    <source>
        <strain evidence="6 7">SAG 216-7</strain>
    </source>
</reference>
<feature type="compositionally biased region" description="Gly residues" evidence="2">
    <location>
        <begin position="50"/>
        <end position="70"/>
    </location>
</feature>
<evidence type="ECO:0000256" key="2">
    <source>
        <dbReference type="SAM" id="MobiDB-lite"/>
    </source>
</evidence>
<organism evidence="6 7">
    <name type="scientific">Coccomyxa subellipsoidea</name>
    <dbReference type="NCBI Taxonomy" id="248742"/>
    <lineage>
        <taxon>Eukaryota</taxon>
        <taxon>Viridiplantae</taxon>
        <taxon>Chlorophyta</taxon>
        <taxon>core chlorophytes</taxon>
        <taxon>Trebouxiophyceae</taxon>
        <taxon>Trebouxiophyceae incertae sedis</taxon>
        <taxon>Coccomyxaceae</taxon>
        <taxon>Coccomyxa</taxon>
    </lineage>
</organism>
<dbReference type="InterPro" id="IPR040781">
    <property type="entry name" value="Raf1_HTH"/>
</dbReference>
<dbReference type="Pfam" id="PF18578">
    <property type="entry name" value="Raf1_N"/>
    <property type="match status" value="1"/>
</dbReference>
<feature type="region of interest" description="Disordered" evidence="2">
    <location>
        <begin position="31"/>
        <end position="70"/>
    </location>
</feature>
<evidence type="ECO:0000313" key="6">
    <source>
        <dbReference type="EMBL" id="KAK9904948.1"/>
    </source>
</evidence>
<evidence type="ECO:0000256" key="1">
    <source>
        <dbReference type="ARBA" id="ARBA00023186"/>
    </source>
</evidence>
<evidence type="ECO:0008006" key="8">
    <source>
        <dbReference type="Google" id="ProtNLM"/>
    </source>
</evidence>
<feature type="domain" description="Rubisco accumulation factor 1 alpha-helical" evidence="4">
    <location>
        <begin position="184"/>
        <end position="286"/>
    </location>
</feature>
<feature type="domain" description="Rubisco accumulation factor 1 helix turn helix" evidence="5">
    <location>
        <begin position="107"/>
        <end position="166"/>
    </location>
</feature>
<evidence type="ECO:0000259" key="4">
    <source>
        <dbReference type="Pfam" id="PF18578"/>
    </source>
</evidence>
<feature type="domain" description="Rubisco accumulation factor 1 C-terminal" evidence="3">
    <location>
        <begin position="305"/>
        <end position="459"/>
    </location>
</feature>
<dbReference type="InterPro" id="IPR041358">
    <property type="entry name" value="Raf1_N"/>
</dbReference>
<evidence type="ECO:0000259" key="3">
    <source>
        <dbReference type="Pfam" id="PF18087"/>
    </source>
</evidence>
<evidence type="ECO:0000259" key="5">
    <source>
        <dbReference type="Pfam" id="PF18579"/>
    </source>
</evidence>
<evidence type="ECO:0000313" key="7">
    <source>
        <dbReference type="Proteomes" id="UP001491310"/>
    </source>
</evidence>
<dbReference type="InterPro" id="IPR040858">
    <property type="entry name" value="Raf1_C"/>
</dbReference>